<name>A0AAV5FRY3_ELECO</name>
<organism evidence="1 2">
    <name type="scientific">Eleusine coracana subsp. coracana</name>
    <dbReference type="NCBI Taxonomy" id="191504"/>
    <lineage>
        <taxon>Eukaryota</taxon>
        <taxon>Viridiplantae</taxon>
        <taxon>Streptophyta</taxon>
        <taxon>Embryophyta</taxon>
        <taxon>Tracheophyta</taxon>
        <taxon>Spermatophyta</taxon>
        <taxon>Magnoliopsida</taxon>
        <taxon>Liliopsida</taxon>
        <taxon>Poales</taxon>
        <taxon>Poaceae</taxon>
        <taxon>PACMAD clade</taxon>
        <taxon>Chloridoideae</taxon>
        <taxon>Cynodonteae</taxon>
        <taxon>Eleusininae</taxon>
        <taxon>Eleusine</taxon>
    </lineage>
</organism>
<dbReference type="Proteomes" id="UP001054889">
    <property type="component" value="Unassembled WGS sequence"/>
</dbReference>
<reference evidence="1" key="1">
    <citation type="journal article" date="2018" name="DNA Res.">
        <title>Multiple hybrid de novo genome assembly of finger millet, an orphan allotetraploid crop.</title>
        <authorList>
            <person name="Hatakeyama M."/>
            <person name="Aluri S."/>
            <person name="Balachadran M.T."/>
            <person name="Sivarajan S.R."/>
            <person name="Patrignani A."/>
            <person name="Gruter S."/>
            <person name="Poveda L."/>
            <person name="Shimizu-Inatsugi R."/>
            <person name="Baeten J."/>
            <person name="Francoijs K.J."/>
            <person name="Nataraja K.N."/>
            <person name="Reddy Y.A.N."/>
            <person name="Phadnis S."/>
            <person name="Ravikumar R.L."/>
            <person name="Schlapbach R."/>
            <person name="Sreeman S.M."/>
            <person name="Shimizu K.K."/>
        </authorList>
    </citation>
    <scope>NUCLEOTIDE SEQUENCE</scope>
</reference>
<comment type="caution">
    <text evidence="1">The sequence shown here is derived from an EMBL/GenBank/DDBJ whole genome shotgun (WGS) entry which is preliminary data.</text>
</comment>
<gene>
    <name evidence="1" type="primary">gb26476</name>
    <name evidence="1" type="ORF">PR202_gb26476</name>
</gene>
<evidence type="ECO:0000313" key="1">
    <source>
        <dbReference type="EMBL" id="GJN37508.1"/>
    </source>
</evidence>
<evidence type="ECO:0000313" key="2">
    <source>
        <dbReference type="Proteomes" id="UP001054889"/>
    </source>
</evidence>
<dbReference type="EMBL" id="BQKI01000095">
    <property type="protein sequence ID" value="GJN37508.1"/>
    <property type="molecule type" value="Genomic_DNA"/>
</dbReference>
<proteinExistence type="predicted"/>
<keyword evidence="2" id="KW-1185">Reference proteome</keyword>
<accession>A0AAV5FRY3</accession>
<dbReference type="AlphaFoldDB" id="A0AAV5FRY3"/>
<reference evidence="1" key="2">
    <citation type="submission" date="2021-12" db="EMBL/GenBank/DDBJ databases">
        <title>Resequencing data analysis of finger millet.</title>
        <authorList>
            <person name="Hatakeyama M."/>
            <person name="Aluri S."/>
            <person name="Balachadran M.T."/>
            <person name="Sivarajan S.R."/>
            <person name="Poveda L."/>
            <person name="Shimizu-Inatsugi R."/>
            <person name="Schlapbach R."/>
            <person name="Sreeman S.M."/>
            <person name="Shimizu K.K."/>
        </authorList>
    </citation>
    <scope>NUCLEOTIDE SEQUENCE</scope>
</reference>
<protein>
    <submittedName>
        <fullName evidence="1">Uncharacterized protein</fullName>
    </submittedName>
</protein>
<sequence length="199" mass="22470">MPPRSPARELVVFLEGFKIFNDKSLAINVETGLSEQFTDFIVEHHLSGQKIAVGKLEYKKIIEEKLVNEDMIIIAATLYECDYSVNRFAEYLHRGDKHLQSVSGISSEDWDLQRLAAALKLICYPEEKIETGVSNEMLSEEMAKTLVADAHKYEDLLHKGTCLDIYREILWVRAAKSRALTLLESSIKKAKGACAIHNG</sequence>